<dbReference type="InterPro" id="IPR024607">
    <property type="entry name" value="Sulfatase_CS"/>
</dbReference>
<dbReference type="AlphaFoldDB" id="A0AAV4AQN9"/>
<keyword evidence="3" id="KW-0479">Metal-binding</keyword>
<evidence type="ECO:0000256" key="4">
    <source>
        <dbReference type="ARBA" id="ARBA00022801"/>
    </source>
</evidence>
<dbReference type="PROSITE" id="PS00523">
    <property type="entry name" value="SULFATASE_1"/>
    <property type="match status" value="1"/>
</dbReference>
<dbReference type="Pfam" id="PF00884">
    <property type="entry name" value="Sulfatase"/>
    <property type="match status" value="1"/>
</dbReference>
<evidence type="ECO:0000256" key="6">
    <source>
        <dbReference type="ARBA" id="ARBA00023180"/>
    </source>
</evidence>
<keyword evidence="9" id="KW-1185">Reference proteome</keyword>
<dbReference type="GO" id="GO:0046872">
    <property type="term" value="F:metal ion binding"/>
    <property type="evidence" value="ECO:0007669"/>
    <property type="project" value="UniProtKB-KW"/>
</dbReference>
<name>A0AAV4AQN9_9GAST</name>
<dbReference type="Gene3D" id="3.40.720.10">
    <property type="entry name" value="Alkaline Phosphatase, subunit A"/>
    <property type="match status" value="1"/>
</dbReference>
<dbReference type="InterPro" id="IPR047115">
    <property type="entry name" value="ARSB"/>
</dbReference>
<evidence type="ECO:0000256" key="2">
    <source>
        <dbReference type="ARBA" id="ARBA00008779"/>
    </source>
</evidence>
<dbReference type="InterPro" id="IPR017850">
    <property type="entry name" value="Alkaline_phosphatase_core_sf"/>
</dbReference>
<comment type="similarity">
    <text evidence="2">Belongs to the sulfatase family.</text>
</comment>
<evidence type="ECO:0000313" key="9">
    <source>
        <dbReference type="Proteomes" id="UP000735302"/>
    </source>
</evidence>
<protein>
    <submittedName>
        <fullName evidence="8">Arylsulfatase j</fullName>
    </submittedName>
</protein>
<dbReference type="Proteomes" id="UP000735302">
    <property type="component" value="Unassembled WGS sequence"/>
</dbReference>
<dbReference type="PANTHER" id="PTHR10342:SF273">
    <property type="entry name" value="RE14504P"/>
    <property type="match status" value="1"/>
</dbReference>
<feature type="domain" description="Sulfatase N-terminal" evidence="7">
    <location>
        <begin position="46"/>
        <end position="108"/>
    </location>
</feature>
<gene>
    <name evidence="8" type="ORF">PoB_003496400</name>
</gene>
<evidence type="ECO:0000256" key="5">
    <source>
        <dbReference type="ARBA" id="ARBA00022837"/>
    </source>
</evidence>
<evidence type="ECO:0000256" key="1">
    <source>
        <dbReference type="ARBA" id="ARBA00001913"/>
    </source>
</evidence>
<keyword evidence="6" id="KW-0325">Glycoprotein</keyword>
<comment type="caution">
    <text evidence="8">The sequence shown here is derived from an EMBL/GenBank/DDBJ whole genome shotgun (WGS) entry which is preliminary data.</text>
</comment>
<comment type="cofactor">
    <cofactor evidence="1">
        <name>Ca(2+)</name>
        <dbReference type="ChEBI" id="CHEBI:29108"/>
    </cofactor>
</comment>
<dbReference type="PANTHER" id="PTHR10342">
    <property type="entry name" value="ARYLSULFATASE"/>
    <property type="match status" value="1"/>
</dbReference>
<organism evidence="8 9">
    <name type="scientific">Plakobranchus ocellatus</name>
    <dbReference type="NCBI Taxonomy" id="259542"/>
    <lineage>
        <taxon>Eukaryota</taxon>
        <taxon>Metazoa</taxon>
        <taxon>Spiralia</taxon>
        <taxon>Lophotrochozoa</taxon>
        <taxon>Mollusca</taxon>
        <taxon>Gastropoda</taxon>
        <taxon>Heterobranchia</taxon>
        <taxon>Euthyneura</taxon>
        <taxon>Panpulmonata</taxon>
        <taxon>Sacoglossa</taxon>
        <taxon>Placobranchoidea</taxon>
        <taxon>Plakobranchidae</taxon>
        <taxon>Plakobranchus</taxon>
    </lineage>
</organism>
<keyword evidence="4" id="KW-0378">Hydrolase</keyword>
<proteinExistence type="inferred from homology"/>
<evidence type="ECO:0000259" key="7">
    <source>
        <dbReference type="Pfam" id="PF00884"/>
    </source>
</evidence>
<feature type="non-terminal residue" evidence="8">
    <location>
        <position position="109"/>
    </location>
</feature>
<sequence length="109" mass="11977">METSNSKCALCLLLVQTFLISLNIRFVLSGLNAKQDVQSNSASKRPHIIVIVADDLGYNDVSFHGSDQIPTPNIDFLGYNGVILNNYYVSPICTPTRSALMTGRHPIHT</sequence>
<evidence type="ECO:0000256" key="3">
    <source>
        <dbReference type="ARBA" id="ARBA00022723"/>
    </source>
</evidence>
<accession>A0AAV4AQN9</accession>
<dbReference type="GO" id="GO:0008484">
    <property type="term" value="F:sulfuric ester hydrolase activity"/>
    <property type="evidence" value="ECO:0007669"/>
    <property type="project" value="InterPro"/>
</dbReference>
<dbReference type="EMBL" id="BLXT01003958">
    <property type="protein sequence ID" value="GFO08459.1"/>
    <property type="molecule type" value="Genomic_DNA"/>
</dbReference>
<dbReference type="InterPro" id="IPR000917">
    <property type="entry name" value="Sulfatase_N"/>
</dbReference>
<evidence type="ECO:0000313" key="8">
    <source>
        <dbReference type="EMBL" id="GFO08459.1"/>
    </source>
</evidence>
<keyword evidence="5" id="KW-0106">Calcium</keyword>
<dbReference type="SUPFAM" id="SSF53649">
    <property type="entry name" value="Alkaline phosphatase-like"/>
    <property type="match status" value="1"/>
</dbReference>
<reference evidence="8 9" key="1">
    <citation type="journal article" date="2021" name="Elife">
        <title>Chloroplast acquisition without the gene transfer in kleptoplastic sea slugs, Plakobranchus ocellatus.</title>
        <authorList>
            <person name="Maeda T."/>
            <person name="Takahashi S."/>
            <person name="Yoshida T."/>
            <person name="Shimamura S."/>
            <person name="Takaki Y."/>
            <person name="Nagai Y."/>
            <person name="Toyoda A."/>
            <person name="Suzuki Y."/>
            <person name="Arimoto A."/>
            <person name="Ishii H."/>
            <person name="Satoh N."/>
            <person name="Nishiyama T."/>
            <person name="Hasebe M."/>
            <person name="Maruyama T."/>
            <person name="Minagawa J."/>
            <person name="Obokata J."/>
            <person name="Shigenobu S."/>
        </authorList>
    </citation>
    <scope>NUCLEOTIDE SEQUENCE [LARGE SCALE GENOMIC DNA]</scope>
</reference>